<sequence length="271" mass="30046">MLEKGVLPDAITYSSLIRGLCEKRRLNDACALFENMIKLGLQPDEFTYTSLIDGHCKEGNVEKALSLHDEMIKRGVLPDVVTYSVLINGLSKSARTKEAQRLLFKLYYEDPVPANIKYDALMHCCSKAEFKSVLALLKGFCMKGLMNEADKVYQSMLDRNWKLDGSVYSVLIHGHCRGRNVMKALSFHKQMLQCGFAPNSTSTISLIRGLFEDGTTVEAGQVIKELLNCCSLVDAEASKALIDLNWKEGDVDAVVDVLHGMTMDGLLPSSV</sequence>
<evidence type="ECO:0008006" key="5">
    <source>
        <dbReference type="Google" id="ProtNLM"/>
    </source>
</evidence>
<reference evidence="4" key="2">
    <citation type="journal article" date="2015" name="Data Brief">
        <title>Shoot transcriptome of the giant reed, Arundo donax.</title>
        <authorList>
            <person name="Barrero R.A."/>
            <person name="Guerrero F.D."/>
            <person name="Moolhuijzen P."/>
            <person name="Goolsby J.A."/>
            <person name="Tidwell J."/>
            <person name="Bellgard S.E."/>
            <person name="Bellgard M.I."/>
        </authorList>
    </citation>
    <scope>NUCLEOTIDE SEQUENCE</scope>
    <source>
        <tissue evidence="4">Shoot tissue taken approximately 20 cm above the soil surface</tissue>
    </source>
</reference>
<dbReference type="AlphaFoldDB" id="A0A0A9DDM5"/>
<feature type="repeat" description="PPR" evidence="3">
    <location>
        <begin position="9"/>
        <end position="43"/>
    </location>
</feature>
<feature type="repeat" description="PPR" evidence="3">
    <location>
        <begin position="79"/>
        <end position="113"/>
    </location>
</feature>
<dbReference type="PROSITE" id="PS51375">
    <property type="entry name" value="PPR"/>
    <property type="match status" value="4"/>
</dbReference>
<evidence type="ECO:0000313" key="4">
    <source>
        <dbReference type="EMBL" id="JAD86654.1"/>
    </source>
</evidence>
<dbReference type="PANTHER" id="PTHR47932:SF12">
    <property type="entry name" value="PENTACOTRIPEPTIDE-REPEAT REGION OF PRORP DOMAIN-CONTAINING PROTEIN"/>
    <property type="match status" value="1"/>
</dbReference>
<dbReference type="InterPro" id="IPR011990">
    <property type="entry name" value="TPR-like_helical_dom_sf"/>
</dbReference>
<evidence type="ECO:0000256" key="1">
    <source>
        <dbReference type="ARBA" id="ARBA00022737"/>
    </source>
</evidence>
<organism evidence="4">
    <name type="scientific">Arundo donax</name>
    <name type="common">Giant reed</name>
    <name type="synonym">Donax arundinaceus</name>
    <dbReference type="NCBI Taxonomy" id="35708"/>
    <lineage>
        <taxon>Eukaryota</taxon>
        <taxon>Viridiplantae</taxon>
        <taxon>Streptophyta</taxon>
        <taxon>Embryophyta</taxon>
        <taxon>Tracheophyta</taxon>
        <taxon>Spermatophyta</taxon>
        <taxon>Magnoliopsida</taxon>
        <taxon>Liliopsida</taxon>
        <taxon>Poales</taxon>
        <taxon>Poaceae</taxon>
        <taxon>PACMAD clade</taxon>
        <taxon>Arundinoideae</taxon>
        <taxon>Arundineae</taxon>
        <taxon>Arundo</taxon>
    </lineage>
</organism>
<dbReference type="GO" id="GO:0003729">
    <property type="term" value="F:mRNA binding"/>
    <property type="evidence" value="ECO:0007669"/>
    <property type="project" value="TreeGrafter"/>
</dbReference>
<proteinExistence type="predicted"/>
<feature type="repeat" description="PPR" evidence="3">
    <location>
        <begin position="44"/>
        <end position="78"/>
    </location>
</feature>
<protein>
    <recommendedName>
        <fullName evidence="5">Pentacotripeptide-repeat region of PRORP domain-containing protein</fullName>
    </recommendedName>
</protein>
<feature type="repeat" description="PPR" evidence="3">
    <location>
        <begin position="164"/>
        <end position="198"/>
    </location>
</feature>
<evidence type="ECO:0000256" key="2">
    <source>
        <dbReference type="ARBA" id="ARBA00022946"/>
    </source>
</evidence>
<dbReference type="NCBIfam" id="TIGR00756">
    <property type="entry name" value="PPR"/>
    <property type="match status" value="4"/>
</dbReference>
<evidence type="ECO:0000256" key="3">
    <source>
        <dbReference type="PROSITE-ProRule" id="PRU00708"/>
    </source>
</evidence>
<dbReference type="InterPro" id="IPR002885">
    <property type="entry name" value="PPR_rpt"/>
</dbReference>
<accession>A0A0A9DDM5</accession>
<dbReference type="Gene3D" id="1.25.40.10">
    <property type="entry name" value="Tetratricopeptide repeat domain"/>
    <property type="match status" value="2"/>
</dbReference>
<keyword evidence="1" id="KW-0677">Repeat</keyword>
<dbReference type="Pfam" id="PF13041">
    <property type="entry name" value="PPR_2"/>
    <property type="match status" value="2"/>
</dbReference>
<reference evidence="4" key="1">
    <citation type="submission" date="2014-09" db="EMBL/GenBank/DDBJ databases">
        <authorList>
            <person name="Magalhaes I.L.F."/>
            <person name="Oliveira U."/>
            <person name="Santos F.R."/>
            <person name="Vidigal T.H.D.A."/>
            <person name="Brescovit A.D."/>
            <person name="Santos A.J."/>
        </authorList>
    </citation>
    <scope>NUCLEOTIDE SEQUENCE</scope>
    <source>
        <tissue evidence="4">Shoot tissue taken approximately 20 cm above the soil surface</tissue>
    </source>
</reference>
<name>A0A0A9DDM5_ARUDO</name>
<keyword evidence="2" id="KW-0809">Transit peptide</keyword>
<dbReference type="PANTHER" id="PTHR47932">
    <property type="entry name" value="ATPASE EXPRESSION PROTEIN 3"/>
    <property type="match status" value="1"/>
</dbReference>
<dbReference type="EMBL" id="GBRH01211241">
    <property type="protein sequence ID" value="JAD86654.1"/>
    <property type="molecule type" value="Transcribed_RNA"/>
</dbReference>
<dbReference type="Pfam" id="PF12854">
    <property type="entry name" value="PPR_1"/>
    <property type="match status" value="1"/>
</dbReference>